<accession>A0A9W9LMC3</accession>
<keyword evidence="2" id="KW-1185">Reference proteome</keyword>
<proteinExistence type="predicted"/>
<dbReference type="OrthoDB" id="5401902at2759"/>
<name>A0A9W9LMC3_9EURO</name>
<gene>
    <name evidence="1" type="ORF">N7492_006071</name>
</gene>
<comment type="caution">
    <text evidence="1">The sequence shown here is derived from an EMBL/GenBank/DDBJ whole genome shotgun (WGS) entry which is preliminary data.</text>
</comment>
<dbReference type="AlphaFoldDB" id="A0A9W9LMC3"/>
<dbReference type="EMBL" id="JAPQKO010000004">
    <property type="protein sequence ID" value="KAJ5165775.1"/>
    <property type="molecule type" value="Genomic_DNA"/>
</dbReference>
<sequence>MKYTIPTLMALRQDSDIVCHWTNNLKDCRLFQPRQAKKPILSENSLNRSTKETVAKSIWSQLTHPSKNLAPKGRVNRRSGWILKPNTRTTFGVSEAGFARFLKEHSSPKHHRVTASGRIIPMESSDECVPGQAQELPRIAEASANVVHLTGPIDMPGANDFIFPEPQGAFVGPYQASFFASALGKPQAFSFPPRRINWPDGLYQTSVLNPGAEPFVPYRASPIPSVNQSPSSGSPNDIEDWLAWNGQTGFMPNSNGSQSSISFTPSMENFSETLPTPMIETVATVIPGLGGTIAINDTEFAMLFALFYQPATEIPLDYVDGILNGILINLTNFWCGEMWHTARASLECLVRVCESHLRVVNMVAARSPDTSEDIVKQRYYYTNLRVMFSGYHDRLTNEWNMQNLAARFAFEDRHQEHAGENVLGSDSNPRAPYTSLWWGGFDSSEESSETPQIRRLVVVGANATDTEDQREDSDDGVQAEKLNLPAEDTRFSVCEGEVEMFSDSSSDHELEELVFVSVDDKVSNQSLLKPAHVAEEMSGMPWPKTIEPEVMPGAVAGRVESAVGSVGLARQADERDGVATTHQSERALSGAAVHHGDNKRLSQCVGSSAVSVGTKASNNRGSHAPFLIFILARLADRNSVVPRSPATLVVTTATATKVARPIRTWAPPLRPGEHLSPGRFLID</sequence>
<reference evidence="1" key="2">
    <citation type="journal article" date="2023" name="IMA Fungus">
        <title>Comparative genomic study of the Penicillium genus elucidates a diverse pangenome and 15 lateral gene transfer events.</title>
        <authorList>
            <person name="Petersen C."/>
            <person name="Sorensen T."/>
            <person name="Nielsen M.R."/>
            <person name="Sondergaard T.E."/>
            <person name="Sorensen J.L."/>
            <person name="Fitzpatrick D.A."/>
            <person name="Frisvad J.C."/>
            <person name="Nielsen K.L."/>
        </authorList>
    </citation>
    <scope>NUCLEOTIDE SEQUENCE</scope>
    <source>
        <strain evidence="1">IBT 21917</strain>
    </source>
</reference>
<evidence type="ECO:0000313" key="2">
    <source>
        <dbReference type="Proteomes" id="UP001146351"/>
    </source>
</evidence>
<evidence type="ECO:0000313" key="1">
    <source>
        <dbReference type="EMBL" id="KAJ5165775.1"/>
    </source>
</evidence>
<dbReference type="Proteomes" id="UP001146351">
    <property type="component" value="Unassembled WGS sequence"/>
</dbReference>
<reference evidence="1" key="1">
    <citation type="submission" date="2022-11" db="EMBL/GenBank/DDBJ databases">
        <authorList>
            <person name="Petersen C."/>
        </authorList>
    </citation>
    <scope>NUCLEOTIDE SEQUENCE</scope>
    <source>
        <strain evidence="1">IBT 21917</strain>
    </source>
</reference>
<organism evidence="1 2">
    <name type="scientific">Penicillium capsulatum</name>
    <dbReference type="NCBI Taxonomy" id="69766"/>
    <lineage>
        <taxon>Eukaryota</taxon>
        <taxon>Fungi</taxon>
        <taxon>Dikarya</taxon>
        <taxon>Ascomycota</taxon>
        <taxon>Pezizomycotina</taxon>
        <taxon>Eurotiomycetes</taxon>
        <taxon>Eurotiomycetidae</taxon>
        <taxon>Eurotiales</taxon>
        <taxon>Aspergillaceae</taxon>
        <taxon>Penicillium</taxon>
    </lineage>
</organism>
<protein>
    <submittedName>
        <fullName evidence="1">Uncharacterized protein</fullName>
    </submittedName>
</protein>